<gene>
    <name evidence="3" type="ORF">M2319_002786</name>
</gene>
<organism evidence="3 4">
    <name type="scientific">Rhodobium gokarnense</name>
    <dbReference type="NCBI Taxonomy" id="364296"/>
    <lineage>
        <taxon>Bacteria</taxon>
        <taxon>Pseudomonadati</taxon>
        <taxon>Pseudomonadota</taxon>
        <taxon>Alphaproteobacteria</taxon>
        <taxon>Hyphomicrobiales</taxon>
        <taxon>Rhodobiaceae</taxon>
        <taxon>Rhodobium</taxon>
    </lineage>
</organism>
<sequence>MTEDTTTTATEAEENGEAEGRIVCRVEAPIGWLIVDNARRRNAVNLAMWQAIPDAVRTLEADDDVRLIVVAGAGEAAFVSGADISEFETVRRDADTARAYEEANAEAFAALREATKPTLAMIRGFCFGGGVGLAVATDMRIASDDALFSIPAGRLGVGYPPDAVRDVVKLTGPARAKDLFFTARRVGHDEALAIGLVEGVFAAADLEAGTRKLAATIAENAPLTLKAAKAAIDAVTAEPGSVDMAAIRAMTDACFDSADFAEGRAAFLEKRRPQFTGR</sequence>
<accession>A0ABT3HDM9</accession>
<dbReference type="NCBIfam" id="NF004781">
    <property type="entry name" value="PRK06127.1"/>
    <property type="match status" value="1"/>
</dbReference>
<protein>
    <submittedName>
        <fullName evidence="3">Enoyl-CoA hydratase/carnithine racemase</fullName>
    </submittedName>
</protein>
<dbReference type="SUPFAM" id="SSF52096">
    <property type="entry name" value="ClpP/crotonase"/>
    <property type="match status" value="1"/>
</dbReference>
<keyword evidence="4" id="KW-1185">Reference proteome</keyword>
<evidence type="ECO:0000313" key="3">
    <source>
        <dbReference type="EMBL" id="MCW2308444.1"/>
    </source>
</evidence>
<dbReference type="InterPro" id="IPR018376">
    <property type="entry name" value="Enoyl-CoA_hyd/isom_CS"/>
</dbReference>
<dbReference type="Proteomes" id="UP001209755">
    <property type="component" value="Unassembled WGS sequence"/>
</dbReference>
<dbReference type="Pfam" id="PF00378">
    <property type="entry name" value="ECH_1"/>
    <property type="match status" value="1"/>
</dbReference>
<evidence type="ECO:0000256" key="2">
    <source>
        <dbReference type="RuleBase" id="RU003707"/>
    </source>
</evidence>
<dbReference type="PANTHER" id="PTHR42964:SF1">
    <property type="entry name" value="POLYKETIDE BIOSYNTHESIS ENOYL-COA HYDRATASE PKSH-RELATED"/>
    <property type="match status" value="1"/>
</dbReference>
<dbReference type="EMBL" id="JAOQNS010000007">
    <property type="protein sequence ID" value="MCW2308444.1"/>
    <property type="molecule type" value="Genomic_DNA"/>
</dbReference>
<dbReference type="InterPro" id="IPR029045">
    <property type="entry name" value="ClpP/crotonase-like_dom_sf"/>
</dbReference>
<dbReference type="InterPro" id="IPR051683">
    <property type="entry name" value="Enoyl-CoA_Hydratase/Isomerase"/>
</dbReference>
<dbReference type="Gene3D" id="3.90.226.10">
    <property type="entry name" value="2-enoyl-CoA Hydratase, Chain A, domain 1"/>
    <property type="match status" value="1"/>
</dbReference>
<dbReference type="PANTHER" id="PTHR42964">
    <property type="entry name" value="ENOYL-COA HYDRATASE"/>
    <property type="match status" value="1"/>
</dbReference>
<dbReference type="RefSeq" id="WP_264602061.1">
    <property type="nucleotide sequence ID" value="NZ_JAOQNS010000007.1"/>
</dbReference>
<dbReference type="CDD" id="cd06558">
    <property type="entry name" value="crotonase-like"/>
    <property type="match status" value="1"/>
</dbReference>
<dbReference type="Gene3D" id="1.10.12.10">
    <property type="entry name" value="Lyase 2-enoyl-coa Hydratase, Chain A, domain 2"/>
    <property type="match status" value="1"/>
</dbReference>
<dbReference type="InterPro" id="IPR014748">
    <property type="entry name" value="Enoyl-CoA_hydra_C"/>
</dbReference>
<name>A0ABT3HDM9_9HYPH</name>
<dbReference type="InterPro" id="IPR001753">
    <property type="entry name" value="Enoyl-CoA_hydra/iso"/>
</dbReference>
<proteinExistence type="inferred from homology"/>
<comment type="caution">
    <text evidence="3">The sequence shown here is derived from an EMBL/GenBank/DDBJ whole genome shotgun (WGS) entry which is preliminary data.</text>
</comment>
<comment type="similarity">
    <text evidence="1 2">Belongs to the enoyl-CoA hydratase/isomerase family.</text>
</comment>
<dbReference type="PROSITE" id="PS00166">
    <property type="entry name" value="ENOYL_COA_HYDRATASE"/>
    <property type="match status" value="1"/>
</dbReference>
<evidence type="ECO:0000256" key="1">
    <source>
        <dbReference type="ARBA" id="ARBA00005254"/>
    </source>
</evidence>
<reference evidence="4" key="1">
    <citation type="submission" date="2023-07" db="EMBL/GenBank/DDBJ databases">
        <title>Genome sequencing of Purple Non-Sulfur Bacteria from various extreme environments.</title>
        <authorList>
            <person name="Mayer M."/>
        </authorList>
    </citation>
    <scope>NUCLEOTIDE SEQUENCE [LARGE SCALE GENOMIC DNA]</scope>
    <source>
        <strain evidence="4">DSM 17935</strain>
    </source>
</reference>
<evidence type="ECO:0000313" key="4">
    <source>
        <dbReference type="Proteomes" id="UP001209755"/>
    </source>
</evidence>